<reference evidence="2 3" key="1">
    <citation type="submission" date="2018-07" db="EMBL/GenBank/DDBJ databases">
        <title>Genomic Encyclopedia of Type Strains, Phase IV (KMG-IV): sequencing the most valuable type-strain genomes for metagenomic binning, comparative biology and taxonomic classification.</title>
        <authorList>
            <person name="Goeker M."/>
        </authorList>
    </citation>
    <scope>NUCLEOTIDE SEQUENCE [LARGE SCALE GENOMIC DNA]</scope>
    <source>
        <strain evidence="2 3">DSM 21634</strain>
    </source>
</reference>
<name>A0A368XLB8_9BURK</name>
<dbReference type="EMBL" id="QPJK01000007">
    <property type="protein sequence ID" value="RCW68710.1"/>
    <property type="molecule type" value="Genomic_DNA"/>
</dbReference>
<dbReference type="SUPFAM" id="SSF51206">
    <property type="entry name" value="cAMP-binding domain-like"/>
    <property type="match status" value="1"/>
</dbReference>
<dbReference type="Pfam" id="PF00027">
    <property type="entry name" value="cNMP_binding"/>
    <property type="match status" value="1"/>
</dbReference>
<evidence type="ECO:0000259" key="1">
    <source>
        <dbReference type="PROSITE" id="PS50042"/>
    </source>
</evidence>
<dbReference type="InterPro" id="IPR014710">
    <property type="entry name" value="RmlC-like_jellyroll"/>
</dbReference>
<dbReference type="OrthoDB" id="8850447at2"/>
<gene>
    <name evidence="2" type="ORF">DES41_107232</name>
</gene>
<evidence type="ECO:0000313" key="2">
    <source>
        <dbReference type="EMBL" id="RCW68710.1"/>
    </source>
</evidence>
<evidence type="ECO:0000313" key="3">
    <source>
        <dbReference type="Proteomes" id="UP000252884"/>
    </source>
</evidence>
<feature type="domain" description="Cyclic nucleotide-binding" evidence="1">
    <location>
        <begin position="13"/>
        <end position="79"/>
    </location>
</feature>
<dbReference type="InterPro" id="IPR018490">
    <property type="entry name" value="cNMP-bd_dom_sf"/>
</dbReference>
<dbReference type="RefSeq" id="WP_114470236.1">
    <property type="nucleotide sequence ID" value="NZ_QPJK01000007.1"/>
</dbReference>
<proteinExistence type="predicted"/>
<dbReference type="Gene3D" id="2.60.120.10">
    <property type="entry name" value="Jelly Rolls"/>
    <property type="match status" value="1"/>
</dbReference>
<dbReference type="Proteomes" id="UP000252884">
    <property type="component" value="Unassembled WGS sequence"/>
</dbReference>
<protein>
    <submittedName>
        <fullName evidence="2">Cyclic nucleotide-binding protein</fullName>
    </submittedName>
</protein>
<dbReference type="SMART" id="SM00100">
    <property type="entry name" value="cNMP"/>
    <property type="match status" value="1"/>
</dbReference>
<organism evidence="2 3">
    <name type="scientific">Pseudorhodoferax soli</name>
    <dbReference type="NCBI Taxonomy" id="545864"/>
    <lineage>
        <taxon>Bacteria</taxon>
        <taxon>Pseudomonadati</taxon>
        <taxon>Pseudomonadota</taxon>
        <taxon>Betaproteobacteria</taxon>
        <taxon>Burkholderiales</taxon>
        <taxon>Comamonadaceae</taxon>
    </lineage>
</organism>
<dbReference type="PROSITE" id="PS50042">
    <property type="entry name" value="CNMP_BINDING_3"/>
    <property type="match status" value="1"/>
</dbReference>
<dbReference type="CDD" id="cd00038">
    <property type="entry name" value="CAP_ED"/>
    <property type="match status" value="1"/>
</dbReference>
<dbReference type="PRINTS" id="PR00103">
    <property type="entry name" value="CAMPKINASE"/>
</dbReference>
<dbReference type="AlphaFoldDB" id="A0A368XLB8"/>
<comment type="caution">
    <text evidence="2">The sequence shown here is derived from an EMBL/GenBank/DDBJ whole genome shotgun (WGS) entry which is preliminary data.</text>
</comment>
<keyword evidence="3" id="KW-1185">Reference proteome</keyword>
<dbReference type="InterPro" id="IPR000595">
    <property type="entry name" value="cNMP-bd_dom"/>
</dbReference>
<sequence length="162" mass="17336">MSQPSSTASPWPEREVPAGTVLIREAERSDHLYVLRQGAFDIVRAGVRIVQVREPGAFLGEIAPLLDTPASASVIAASDSVVQVVHPAAAAVRSDPALTLAIAQLLARRLQTVTAYLVDLQQQYAGTGTHLAVMDQVLARLMEQQPKPPHAPGSERADVPDY</sequence>
<accession>A0A368XLB8</accession>